<dbReference type="Proteomes" id="UP000008221">
    <property type="component" value="Chromosome"/>
</dbReference>
<sequence length="160" mass="17894">MAAGISRPLVFKGRSYSTAARIPRPLVFHGRSYSTAADHGVPNSAVRRVRGAVRSYRQRMDRLHVLADELTTRARRIEALGDELVTHAAQALWTSVAADAFREQVQRRRLDIRHIAGRLDDAAAQLRQLAQLAAERRHLLVNLAGAPGADVVHRFIHQVW</sequence>
<dbReference type="AlphaFoldDB" id="A0LUU4"/>
<dbReference type="EMBL" id="CP000481">
    <property type="protein sequence ID" value="ABK53204.1"/>
    <property type="molecule type" value="Genomic_DNA"/>
</dbReference>
<dbReference type="InterPro" id="IPR036689">
    <property type="entry name" value="ESAT-6-like_sf"/>
</dbReference>
<proteinExistence type="predicted"/>
<evidence type="ECO:0000313" key="1">
    <source>
        <dbReference type="EMBL" id="ABK53204.1"/>
    </source>
</evidence>
<gene>
    <name evidence="1" type="ordered locus">Acel_1432</name>
</gene>
<dbReference type="STRING" id="351607.Acel_1432"/>
<accession>A0LUU4</accession>
<protein>
    <submittedName>
        <fullName evidence="1">Uncharacterized protein</fullName>
    </submittedName>
</protein>
<evidence type="ECO:0000313" key="2">
    <source>
        <dbReference type="Proteomes" id="UP000008221"/>
    </source>
</evidence>
<dbReference type="SUPFAM" id="SSF140453">
    <property type="entry name" value="EsxAB dimer-like"/>
    <property type="match status" value="1"/>
</dbReference>
<dbReference type="HOGENOM" id="CLU_1648432_0_0_11"/>
<dbReference type="InParanoid" id="A0LUU4"/>
<keyword evidence="2" id="KW-1185">Reference proteome</keyword>
<dbReference type="KEGG" id="ace:Acel_1432"/>
<reference evidence="1 2" key="1">
    <citation type="journal article" date="2009" name="Genome Res.">
        <title>Complete genome of the cellulolytic thermophile Acidothermus cellulolyticus 11B provides insights into its ecophysiological and evolutionary adaptations.</title>
        <authorList>
            <person name="Barabote R.D."/>
            <person name="Xie G."/>
            <person name="Leu D.H."/>
            <person name="Normand P."/>
            <person name="Necsulea A."/>
            <person name="Daubin V."/>
            <person name="Medigue C."/>
            <person name="Adney W.S."/>
            <person name="Xu X.C."/>
            <person name="Lapidus A."/>
            <person name="Parales R.E."/>
            <person name="Detter C."/>
            <person name="Pujic P."/>
            <person name="Bruce D."/>
            <person name="Lavire C."/>
            <person name="Challacombe J.F."/>
            <person name="Brettin T.S."/>
            <person name="Berry A.M."/>
        </authorList>
    </citation>
    <scope>NUCLEOTIDE SEQUENCE [LARGE SCALE GENOMIC DNA]</scope>
    <source>
        <strain evidence="2">ATCC 43068 / DSM 8971 / 11B</strain>
    </source>
</reference>
<organism evidence="1 2">
    <name type="scientific">Acidothermus cellulolyticus (strain ATCC 43068 / DSM 8971 / 11B)</name>
    <dbReference type="NCBI Taxonomy" id="351607"/>
    <lineage>
        <taxon>Bacteria</taxon>
        <taxon>Bacillati</taxon>
        <taxon>Actinomycetota</taxon>
        <taxon>Actinomycetes</taxon>
        <taxon>Acidothermales</taxon>
        <taxon>Acidothermaceae</taxon>
        <taxon>Acidothermus</taxon>
    </lineage>
</organism>
<name>A0LUU4_ACIC1</name>